<dbReference type="EMBL" id="BMAT01000809">
    <property type="protein sequence ID" value="GFR73687.1"/>
    <property type="molecule type" value="Genomic_DNA"/>
</dbReference>
<keyword evidence="1" id="KW-0472">Membrane</keyword>
<keyword evidence="3" id="KW-1185">Reference proteome</keyword>
<feature type="transmembrane region" description="Helical" evidence="1">
    <location>
        <begin position="136"/>
        <end position="169"/>
    </location>
</feature>
<evidence type="ECO:0000313" key="2">
    <source>
        <dbReference type="EMBL" id="GFR73687.1"/>
    </source>
</evidence>
<keyword evidence="1" id="KW-0812">Transmembrane</keyword>
<evidence type="ECO:0000256" key="1">
    <source>
        <dbReference type="SAM" id="Phobius"/>
    </source>
</evidence>
<reference evidence="2 3" key="1">
    <citation type="journal article" date="2021" name="Elife">
        <title>Chloroplast acquisition without the gene transfer in kleptoplastic sea slugs, Plakobranchus ocellatus.</title>
        <authorList>
            <person name="Maeda T."/>
            <person name="Takahashi S."/>
            <person name="Yoshida T."/>
            <person name="Shimamura S."/>
            <person name="Takaki Y."/>
            <person name="Nagai Y."/>
            <person name="Toyoda A."/>
            <person name="Suzuki Y."/>
            <person name="Arimoto A."/>
            <person name="Ishii H."/>
            <person name="Satoh N."/>
            <person name="Nishiyama T."/>
            <person name="Hasebe M."/>
            <person name="Maruyama T."/>
            <person name="Minagawa J."/>
            <person name="Obokata J."/>
            <person name="Shigenobu S."/>
        </authorList>
    </citation>
    <scope>NUCLEOTIDE SEQUENCE [LARGE SCALE GENOMIC DNA]</scope>
</reference>
<accession>A0AAV4FJS8</accession>
<evidence type="ECO:0000313" key="3">
    <source>
        <dbReference type="Proteomes" id="UP000762676"/>
    </source>
</evidence>
<dbReference type="Proteomes" id="UP000762676">
    <property type="component" value="Unassembled WGS sequence"/>
</dbReference>
<organism evidence="2 3">
    <name type="scientific">Elysia marginata</name>
    <dbReference type="NCBI Taxonomy" id="1093978"/>
    <lineage>
        <taxon>Eukaryota</taxon>
        <taxon>Metazoa</taxon>
        <taxon>Spiralia</taxon>
        <taxon>Lophotrochozoa</taxon>
        <taxon>Mollusca</taxon>
        <taxon>Gastropoda</taxon>
        <taxon>Heterobranchia</taxon>
        <taxon>Euthyneura</taxon>
        <taxon>Panpulmonata</taxon>
        <taxon>Sacoglossa</taxon>
        <taxon>Placobranchoidea</taxon>
        <taxon>Plakobranchidae</taxon>
        <taxon>Elysia</taxon>
    </lineage>
</organism>
<proteinExistence type="predicted"/>
<evidence type="ECO:0008006" key="4">
    <source>
        <dbReference type="Google" id="ProtNLM"/>
    </source>
</evidence>
<protein>
    <recommendedName>
        <fullName evidence="4">ABC transmembrane type-1 domain-containing protein</fullName>
    </recommendedName>
</protein>
<keyword evidence="1" id="KW-1133">Transmembrane helix</keyword>
<gene>
    <name evidence="2" type="ORF">ElyMa_000411200</name>
</gene>
<name>A0AAV4FJS8_9GAST</name>
<feature type="transmembrane region" description="Helical" evidence="1">
    <location>
        <begin position="91"/>
        <end position="124"/>
    </location>
</feature>
<comment type="caution">
    <text evidence="2">The sequence shown here is derived from an EMBL/GenBank/DDBJ whole genome shotgun (WGS) entry which is preliminary data.</text>
</comment>
<dbReference type="AlphaFoldDB" id="A0AAV4FJS8"/>
<sequence length="170" mass="18312">MFRIISNSALRWLFPWVSKHRVTAGQECRKRTEYRGVSTNAAGFSRTPNNRNKRRIPTITSHFMYYHQRSRAQGKLRTAQEKQVFTEPVVVVVAVVEAVVVAVVIVVVVAVVIIIVVVVVAVVIIVVEVVVAVVAAVVVVVVVAVVVVVVVVVVVATTAAAVIVIVVAVG</sequence>